<evidence type="ECO:0000313" key="7">
    <source>
        <dbReference type="Proteomes" id="UP000572722"/>
    </source>
</evidence>
<dbReference type="Gene3D" id="3.40.190.290">
    <property type="match status" value="1"/>
</dbReference>
<gene>
    <name evidence="6" type="ORF">F0237_11580</name>
</gene>
<dbReference type="Pfam" id="PF00126">
    <property type="entry name" value="HTH_1"/>
    <property type="match status" value="1"/>
</dbReference>
<feature type="domain" description="HTH lysR-type" evidence="5">
    <location>
        <begin position="1"/>
        <end position="59"/>
    </location>
</feature>
<dbReference type="EMBL" id="VTXO01000004">
    <property type="protein sequence ID" value="NOI81304.1"/>
    <property type="molecule type" value="Genomic_DNA"/>
</dbReference>
<dbReference type="InterPro" id="IPR036390">
    <property type="entry name" value="WH_DNA-bd_sf"/>
</dbReference>
<protein>
    <submittedName>
        <fullName evidence="6">LysR family transcriptional regulator</fullName>
    </submittedName>
</protein>
<keyword evidence="2" id="KW-0805">Transcription regulation</keyword>
<organism evidence="6 7">
    <name type="scientific">Vibrio tubiashii</name>
    <dbReference type="NCBI Taxonomy" id="29498"/>
    <lineage>
        <taxon>Bacteria</taxon>
        <taxon>Pseudomonadati</taxon>
        <taxon>Pseudomonadota</taxon>
        <taxon>Gammaproteobacteria</taxon>
        <taxon>Vibrionales</taxon>
        <taxon>Vibrionaceae</taxon>
        <taxon>Vibrio</taxon>
        <taxon>Vibrio oreintalis group</taxon>
    </lineage>
</organism>
<keyword evidence="4" id="KW-0804">Transcription</keyword>
<dbReference type="AlphaFoldDB" id="A0AAE5GQT9"/>
<dbReference type="SUPFAM" id="SSF46785">
    <property type="entry name" value="Winged helix' DNA-binding domain"/>
    <property type="match status" value="1"/>
</dbReference>
<evidence type="ECO:0000256" key="3">
    <source>
        <dbReference type="ARBA" id="ARBA00023125"/>
    </source>
</evidence>
<dbReference type="InterPro" id="IPR005119">
    <property type="entry name" value="LysR_subst-bd"/>
</dbReference>
<dbReference type="FunFam" id="1.10.10.10:FF:000001">
    <property type="entry name" value="LysR family transcriptional regulator"/>
    <property type="match status" value="1"/>
</dbReference>
<dbReference type="GO" id="GO:0043565">
    <property type="term" value="F:sequence-specific DNA binding"/>
    <property type="evidence" value="ECO:0007669"/>
    <property type="project" value="TreeGrafter"/>
</dbReference>
<dbReference type="GO" id="GO:0003700">
    <property type="term" value="F:DNA-binding transcription factor activity"/>
    <property type="evidence" value="ECO:0007669"/>
    <property type="project" value="InterPro"/>
</dbReference>
<dbReference type="SUPFAM" id="SSF53850">
    <property type="entry name" value="Periplasmic binding protein-like II"/>
    <property type="match status" value="1"/>
</dbReference>
<dbReference type="Gene3D" id="1.10.10.10">
    <property type="entry name" value="Winged helix-like DNA-binding domain superfamily/Winged helix DNA-binding domain"/>
    <property type="match status" value="1"/>
</dbReference>
<dbReference type="PANTHER" id="PTHR30537:SF35">
    <property type="entry name" value="TRANSCRIPTIONAL REGULATORY PROTEIN"/>
    <property type="match status" value="1"/>
</dbReference>
<name>A0AAE5GQT9_9VIBR</name>
<evidence type="ECO:0000256" key="1">
    <source>
        <dbReference type="ARBA" id="ARBA00009437"/>
    </source>
</evidence>
<dbReference type="PROSITE" id="PS50931">
    <property type="entry name" value="HTH_LYSR"/>
    <property type="match status" value="1"/>
</dbReference>
<dbReference type="PANTHER" id="PTHR30537">
    <property type="entry name" value="HTH-TYPE TRANSCRIPTIONAL REGULATOR"/>
    <property type="match status" value="1"/>
</dbReference>
<evidence type="ECO:0000313" key="6">
    <source>
        <dbReference type="EMBL" id="NOI81304.1"/>
    </source>
</evidence>
<dbReference type="InterPro" id="IPR000847">
    <property type="entry name" value="LysR_HTH_N"/>
</dbReference>
<dbReference type="InterPro" id="IPR058163">
    <property type="entry name" value="LysR-type_TF_proteobact-type"/>
</dbReference>
<dbReference type="RefSeq" id="WP_171322272.1">
    <property type="nucleotide sequence ID" value="NZ_VTXO01000004.1"/>
</dbReference>
<dbReference type="Pfam" id="PF03466">
    <property type="entry name" value="LysR_substrate"/>
    <property type="match status" value="1"/>
</dbReference>
<evidence type="ECO:0000256" key="4">
    <source>
        <dbReference type="ARBA" id="ARBA00023163"/>
    </source>
</evidence>
<accession>A0AAE5GQT9</accession>
<reference evidence="6 7" key="1">
    <citation type="submission" date="2019-08" db="EMBL/GenBank/DDBJ databases">
        <title>Draft genome sequencing and comparative genomics of hatchery-associated Vibrios.</title>
        <authorList>
            <person name="Kehlet-Delgado H."/>
            <person name="Mueller R.S."/>
        </authorList>
    </citation>
    <scope>NUCLEOTIDE SEQUENCE [LARGE SCALE GENOMIC DNA]</scope>
    <source>
        <strain evidence="6 7">01-65-5-1</strain>
    </source>
</reference>
<proteinExistence type="inferred from homology"/>
<dbReference type="InterPro" id="IPR036388">
    <property type="entry name" value="WH-like_DNA-bd_sf"/>
</dbReference>
<comment type="similarity">
    <text evidence="1">Belongs to the LysR transcriptional regulatory family.</text>
</comment>
<dbReference type="GO" id="GO:0006351">
    <property type="term" value="P:DNA-templated transcription"/>
    <property type="evidence" value="ECO:0007669"/>
    <property type="project" value="TreeGrafter"/>
</dbReference>
<comment type="caution">
    <text evidence="6">The sequence shown here is derived from an EMBL/GenBank/DDBJ whole genome shotgun (WGS) entry which is preliminary data.</text>
</comment>
<dbReference type="CDD" id="cd08422">
    <property type="entry name" value="PBP2_CrgA_like"/>
    <property type="match status" value="1"/>
</dbReference>
<keyword evidence="3" id="KW-0238">DNA-binding</keyword>
<evidence type="ECO:0000259" key="5">
    <source>
        <dbReference type="PROSITE" id="PS50931"/>
    </source>
</evidence>
<evidence type="ECO:0000256" key="2">
    <source>
        <dbReference type="ARBA" id="ARBA00023015"/>
    </source>
</evidence>
<sequence length="302" mass="34012">MDKLTAAKVLLDVAQTESFTATADRLDISRPMVTRHVEAVENWLGARLLQRTTRKVSLTNTGEQMLPDLQRWVEQAQQIEESLMPTQAIQGFVRVSVSMSFGFSELMPALTIFRQQYPGIRLDIDAQDRAVDMVSERIDLAIRTTNDPNPALIGRPFAVCHSKLVASKAYLDARSAITHPTDLEQHACLGYKNFGRHIWQLTKGEQKHQVEVNCDITANEATVLLHGSLSGLGISMQPTYLADSKIASGELEWILPDWQLNTLQMYLLYPSRKHLSHPVRALIDFLVNHFEQQQNPGKKSLV</sequence>
<dbReference type="Proteomes" id="UP000572722">
    <property type="component" value="Unassembled WGS sequence"/>
</dbReference>